<dbReference type="Proteomes" id="UP001203297">
    <property type="component" value="Unassembled WGS sequence"/>
</dbReference>
<sequence>MHRRLTQALLYRDFDIQLNIPDDRLCPPVPNRLNYVLWLQDIVSHSSVSGPLSSIRGIDIGTGASAIYPLIACRLAPNWNFVATDIDDVSLASARSNIDSNGLSERIVLLRTDPTGPVMFPLIHDRTTSFNFSMCNPPFYASAEEATSLAAAKEHAPNAVCTGTEVEMITPGGEEAFVNKMVRESITLGERCQWYTSMLGKQSSLTALVTLLRSHSITNYAIAELIQGHTRRWVLAWSFADTRLPDDLARPNAPALRRLLPPRTIHRQPLHYAPPEGAIRSVLFSLESEYVSVSVTGDTFCVIARRDTWSRSARRKARPQNPDPATATKEEEVRIEAVLVVHVWWKRGRDAQTFESFASHVGRKLREAAPKV</sequence>
<gene>
    <name evidence="3" type="ORF">B0F90DRAFT_1635139</name>
</gene>
<evidence type="ECO:0000256" key="2">
    <source>
        <dbReference type="ARBA" id="ARBA00022679"/>
    </source>
</evidence>
<dbReference type="Pfam" id="PF05971">
    <property type="entry name" value="Methyltransf_10"/>
    <property type="match status" value="1"/>
</dbReference>
<keyword evidence="4" id="KW-1185">Reference proteome</keyword>
<dbReference type="InterPro" id="IPR010286">
    <property type="entry name" value="METTL16/RlmF"/>
</dbReference>
<evidence type="ECO:0008006" key="5">
    <source>
        <dbReference type="Google" id="ProtNLM"/>
    </source>
</evidence>
<reference evidence="3" key="1">
    <citation type="journal article" date="2022" name="New Phytol.">
        <title>Evolutionary transition to the ectomycorrhizal habit in the genomes of a hyperdiverse lineage of mushroom-forming fungi.</title>
        <authorList>
            <person name="Looney B."/>
            <person name="Miyauchi S."/>
            <person name="Morin E."/>
            <person name="Drula E."/>
            <person name="Courty P.E."/>
            <person name="Kohler A."/>
            <person name="Kuo A."/>
            <person name="LaButti K."/>
            <person name="Pangilinan J."/>
            <person name="Lipzen A."/>
            <person name="Riley R."/>
            <person name="Andreopoulos W."/>
            <person name="He G."/>
            <person name="Johnson J."/>
            <person name="Nolan M."/>
            <person name="Tritt A."/>
            <person name="Barry K.W."/>
            <person name="Grigoriev I.V."/>
            <person name="Nagy L.G."/>
            <person name="Hibbett D."/>
            <person name="Henrissat B."/>
            <person name="Matheny P.B."/>
            <person name="Labbe J."/>
            <person name="Martin F.M."/>
        </authorList>
    </citation>
    <scope>NUCLEOTIDE SEQUENCE</scope>
    <source>
        <strain evidence="3">BPL690</strain>
    </source>
</reference>
<proteinExistence type="predicted"/>
<dbReference type="AlphaFoldDB" id="A0AAD4M069"/>
<evidence type="ECO:0000256" key="1">
    <source>
        <dbReference type="ARBA" id="ARBA00022603"/>
    </source>
</evidence>
<keyword evidence="2" id="KW-0808">Transferase</keyword>
<dbReference type="CDD" id="cd02440">
    <property type="entry name" value="AdoMet_MTases"/>
    <property type="match status" value="1"/>
</dbReference>
<protein>
    <recommendedName>
        <fullName evidence="5">U6 small nuclear RNA (adenine-(43)-N(6))-methyltransferase</fullName>
    </recommendedName>
</protein>
<dbReference type="InterPro" id="IPR029063">
    <property type="entry name" value="SAM-dependent_MTases_sf"/>
</dbReference>
<name>A0AAD4M069_9AGAM</name>
<dbReference type="PANTHER" id="PTHR13393:SF0">
    <property type="entry name" value="RNA N6-ADENOSINE-METHYLTRANSFERASE METTL16"/>
    <property type="match status" value="1"/>
</dbReference>
<dbReference type="EMBL" id="WTXG01000041">
    <property type="protein sequence ID" value="KAI0297071.1"/>
    <property type="molecule type" value="Genomic_DNA"/>
</dbReference>
<dbReference type="Gene3D" id="3.40.50.150">
    <property type="entry name" value="Vaccinia Virus protein VP39"/>
    <property type="match status" value="1"/>
</dbReference>
<dbReference type="PANTHER" id="PTHR13393">
    <property type="entry name" value="SAM-DEPENDENT METHYLTRANSFERASE"/>
    <property type="match status" value="1"/>
</dbReference>
<evidence type="ECO:0000313" key="4">
    <source>
        <dbReference type="Proteomes" id="UP001203297"/>
    </source>
</evidence>
<keyword evidence="1" id="KW-0489">Methyltransferase</keyword>
<comment type="caution">
    <text evidence="3">The sequence shown here is derived from an EMBL/GenBank/DDBJ whole genome shotgun (WGS) entry which is preliminary data.</text>
</comment>
<dbReference type="GO" id="GO:0070475">
    <property type="term" value="P:rRNA base methylation"/>
    <property type="evidence" value="ECO:0007669"/>
    <property type="project" value="TreeGrafter"/>
</dbReference>
<dbReference type="GO" id="GO:0008168">
    <property type="term" value="F:methyltransferase activity"/>
    <property type="evidence" value="ECO:0007669"/>
    <property type="project" value="UniProtKB-KW"/>
</dbReference>
<evidence type="ECO:0000313" key="3">
    <source>
        <dbReference type="EMBL" id="KAI0297071.1"/>
    </source>
</evidence>
<accession>A0AAD4M069</accession>
<organism evidence="3 4">
    <name type="scientific">Multifurca ochricompacta</name>
    <dbReference type="NCBI Taxonomy" id="376703"/>
    <lineage>
        <taxon>Eukaryota</taxon>
        <taxon>Fungi</taxon>
        <taxon>Dikarya</taxon>
        <taxon>Basidiomycota</taxon>
        <taxon>Agaricomycotina</taxon>
        <taxon>Agaricomycetes</taxon>
        <taxon>Russulales</taxon>
        <taxon>Russulaceae</taxon>
        <taxon>Multifurca</taxon>
    </lineage>
</organism>
<dbReference type="GO" id="GO:0005634">
    <property type="term" value="C:nucleus"/>
    <property type="evidence" value="ECO:0007669"/>
    <property type="project" value="TreeGrafter"/>
</dbReference>
<dbReference type="SUPFAM" id="SSF53335">
    <property type="entry name" value="S-adenosyl-L-methionine-dependent methyltransferases"/>
    <property type="match status" value="1"/>
</dbReference>